<gene>
    <name evidence="1" type="ORF">BPAG_LOCUS1078</name>
</gene>
<evidence type="ECO:0000313" key="3">
    <source>
        <dbReference type="WBParaSite" id="BPAG_0000107701-mRNA-1"/>
    </source>
</evidence>
<dbReference type="WBParaSite" id="BPAG_0000107701-mRNA-1">
    <property type="protein sequence ID" value="BPAG_0000107701-mRNA-1"/>
    <property type="gene ID" value="BPAG_0000107701"/>
</dbReference>
<protein>
    <submittedName>
        <fullName evidence="1 3">Uncharacterized protein</fullName>
    </submittedName>
</protein>
<evidence type="ECO:0000313" key="1">
    <source>
        <dbReference type="EMBL" id="VDN82264.1"/>
    </source>
</evidence>
<keyword evidence="2" id="KW-1185">Reference proteome</keyword>
<sequence length="112" mass="12792">MNPRLTDSSMRSSLLFAQRYGCYEDEAHACNCLCAYYICHERMTMNPRKANRTVMVEMTDKSKGFVNQEMSITEESHQSAFQYGRKLPSIISAARLLRLRSGSFDEGTFASD</sequence>
<dbReference type="EMBL" id="UZAD01000070">
    <property type="protein sequence ID" value="VDN82264.1"/>
    <property type="molecule type" value="Genomic_DNA"/>
</dbReference>
<reference evidence="1 2" key="2">
    <citation type="submission" date="2018-11" db="EMBL/GenBank/DDBJ databases">
        <authorList>
            <consortium name="Pathogen Informatics"/>
        </authorList>
    </citation>
    <scope>NUCLEOTIDE SEQUENCE [LARGE SCALE GENOMIC DNA]</scope>
</reference>
<evidence type="ECO:0000313" key="2">
    <source>
        <dbReference type="Proteomes" id="UP000278627"/>
    </source>
</evidence>
<dbReference type="Proteomes" id="UP000278627">
    <property type="component" value="Unassembled WGS sequence"/>
</dbReference>
<name>A0A0N4SZ73_BRUPA</name>
<accession>A0A0N4SZ73</accession>
<dbReference type="STRING" id="6280.A0A0N4SZ73"/>
<organism evidence="3">
    <name type="scientific">Brugia pahangi</name>
    <name type="common">Filarial nematode worm</name>
    <dbReference type="NCBI Taxonomy" id="6280"/>
    <lineage>
        <taxon>Eukaryota</taxon>
        <taxon>Metazoa</taxon>
        <taxon>Ecdysozoa</taxon>
        <taxon>Nematoda</taxon>
        <taxon>Chromadorea</taxon>
        <taxon>Rhabditida</taxon>
        <taxon>Spirurina</taxon>
        <taxon>Spiruromorpha</taxon>
        <taxon>Filarioidea</taxon>
        <taxon>Onchocercidae</taxon>
        <taxon>Brugia</taxon>
    </lineage>
</organism>
<reference evidence="3" key="1">
    <citation type="submission" date="2017-02" db="UniProtKB">
        <authorList>
            <consortium name="WormBaseParasite"/>
        </authorList>
    </citation>
    <scope>IDENTIFICATION</scope>
</reference>
<proteinExistence type="predicted"/>
<dbReference type="AlphaFoldDB" id="A0A0N4SZ73"/>